<dbReference type="InterPro" id="IPR038512">
    <property type="entry name" value="GpU-like_sf"/>
</dbReference>
<dbReference type="EMBL" id="MN990730">
    <property type="protein sequence ID" value="QIM10451.1"/>
    <property type="molecule type" value="Genomic_DNA"/>
</dbReference>
<dbReference type="Gene3D" id="3.30.70.1700">
    <property type="entry name" value="Phage minor tail protein U"/>
    <property type="match status" value="1"/>
</dbReference>
<dbReference type="AlphaFoldDB" id="A0A6G8F301"/>
<protein>
    <submittedName>
        <fullName evidence="1">Uncharacterized protein</fullName>
    </submittedName>
</protein>
<sequence length="149" mass="17046">MNNAPHPRCIIRKAFVERLQAANTLAKDHVYDSRIKPLFDQHLPAILVYTRDEKVLENQYDGDGFFPYKRQLDISIEGILANSPDLDELIDKLALDIEYALRCFEITGFLNAVIKMISTETDVVIDGSHCYGAVRINYTITYYTATNKE</sequence>
<reference evidence="1" key="1">
    <citation type="journal article" date="2020" name="J. ISSAAS">
        <title>Lactobacilli and other gastrointestinal microbiota of Peromyscus leucopus, reservoir host for agents of Lyme disease and other zoonoses in North America.</title>
        <authorList>
            <person name="Milovic A."/>
            <person name="Bassam K."/>
            <person name="Shao H."/>
            <person name="Chatzistamou I."/>
            <person name="Tufts D.M."/>
            <person name="Diuk-Wasser M."/>
            <person name="Barbour A.G."/>
        </authorList>
    </citation>
    <scope>NUCLEOTIDE SEQUENCE</scope>
    <source>
        <strain evidence="1">LL90</strain>
    </source>
</reference>
<evidence type="ECO:0000313" key="1">
    <source>
        <dbReference type="EMBL" id="QIM10451.1"/>
    </source>
</evidence>
<organism evidence="1">
    <name type="scientific">uncultured Alphaproteobacteria bacterium</name>
    <dbReference type="NCBI Taxonomy" id="91750"/>
    <lineage>
        <taxon>Bacteria</taxon>
        <taxon>Pseudomonadati</taxon>
        <taxon>Pseudomonadota</taxon>
        <taxon>Alphaproteobacteria</taxon>
        <taxon>environmental samples</taxon>
    </lineage>
</organism>
<proteinExistence type="predicted"/>
<gene>
    <name evidence="1" type="ORF">PlAlph_3430</name>
</gene>
<accession>A0A6G8F301</accession>
<name>A0A6G8F301_9PROT</name>